<protein>
    <recommendedName>
        <fullName evidence="6">Beta-xylanase</fullName>
        <ecNumber evidence="6">3.2.1.8</ecNumber>
    </recommendedName>
</protein>
<dbReference type="Proteomes" id="UP000283523">
    <property type="component" value="Unassembled WGS sequence"/>
</dbReference>
<evidence type="ECO:0000313" key="9">
    <source>
        <dbReference type="Proteomes" id="UP000283523"/>
    </source>
</evidence>
<accession>A0A418LXC7</accession>
<keyword evidence="1 6" id="KW-0378">Hydrolase</keyword>
<dbReference type="InterPro" id="IPR017853">
    <property type="entry name" value="GH"/>
</dbReference>
<keyword evidence="4 6" id="KW-0624">Polysaccharide degradation</keyword>
<keyword evidence="9" id="KW-1185">Reference proteome</keyword>
<comment type="similarity">
    <text evidence="6">Belongs to the glycosyl hydrolase 10 (cellulase F) family.</text>
</comment>
<dbReference type="SUPFAM" id="SSF51445">
    <property type="entry name" value="(Trans)glycosidases"/>
    <property type="match status" value="1"/>
</dbReference>
<gene>
    <name evidence="8" type="ORF">DYU11_30810</name>
</gene>
<dbReference type="Pfam" id="PF00331">
    <property type="entry name" value="Glyco_hydro_10"/>
    <property type="match status" value="1"/>
</dbReference>
<dbReference type="SMART" id="SM00633">
    <property type="entry name" value="Glyco_10"/>
    <property type="match status" value="1"/>
</dbReference>
<dbReference type="PANTHER" id="PTHR31490:SF90">
    <property type="entry name" value="ENDO-1,4-BETA-XYLANASE A"/>
    <property type="match status" value="1"/>
</dbReference>
<proteinExistence type="inferred from homology"/>
<dbReference type="InterPro" id="IPR001000">
    <property type="entry name" value="GH10_dom"/>
</dbReference>
<dbReference type="AlphaFoldDB" id="A0A418LXC7"/>
<evidence type="ECO:0000256" key="5">
    <source>
        <dbReference type="PROSITE-ProRule" id="PRU10061"/>
    </source>
</evidence>
<dbReference type="OrthoDB" id="9809277at2"/>
<dbReference type="Gene3D" id="3.20.20.80">
    <property type="entry name" value="Glycosidases"/>
    <property type="match status" value="1"/>
</dbReference>
<keyword evidence="2 6" id="KW-0119">Carbohydrate metabolism</keyword>
<dbReference type="InterPro" id="IPR031158">
    <property type="entry name" value="GH10_AS"/>
</dbReference>
<keyword evidence="8" id="KW-0858">Xylan degradation</keyword>
<evidence type="ECO:0000259" key="7">
    <source>
        <dbReference type="PROSITE" id="PS51760"/>
    </source>
</evidence>
<organism evidence="8 9">
    <name type="scientific">Fibrisoma montanum</name>
    <dbReference type="NCBI Taxonomy" id="2305895"/>
    <lineage>
        <taxon>Bacteria</taxon>
        <taxon>Pseudomonadati</taxon>
        <taxon>Bacteroidota</taxon>
        <taxon>Cytophagia</taxon>
        <taxon>Cytophagales</taxon>
        <taxon>Spirosomataceae</taxon>
        <taxon>Fibrisoma</taxon>
    </lineage>
</organism>
<dbReference type="PANTHER" id="PTHR31490">
    <property type="entry name" value="GLYCOSYL HYDROLASE"/>
    <property type="match status" value="1"/>
</dbReference>
<evidence type="ECO:0000256" key="1">
    <source>
        <dbReference type="ARBA" id="ARBA00022801"/>
    </source>
</evidence>
<dbReference type="GO" id="GO:0045493">
    <property type="term" value="P:xylan catabolic process"/>
    <property type="evidence" value="ECO:0007669"/>
    <property type="project" value="UniProtKB-KW"/>
</dbReference>
<feature type="domain" description="GH10" evidence="7">
    <location>
        <begin position="26"/>
        <end position="361"/>
    </location>
</feature>
<reference evidence="8 9" key="1">
    <citation type="submission" date="2018-08" db="EMBL/GenBank/DDBJ databases">
        <title>Fibrisoma montanum sp. nov., isolated from Danxia mountain soil.</title>
        <authorList>
            <person name="Huang Y."/>
        </authorList>
    </citation>
    <scope>NUCLEOTIDE SEQUENCE [LARGE SCALE GENOMIC DNA]</scope>
    <source>
        <strain evidence="8 9">HYT19</strain>
    </source>
</reference>
<dbReference type="GO" id="GO:0031176">
    <property type="term" value="F:endo-1,4-beta-xylanase activity"/>
    <property type="evidence" value="ECO:0007669"/>
    <property type="project" value="UniProtKB-EC"/>
</dbReference>
<dbReference type="PROSITE" id="PS00591">
    <property type="entry name" value="GH10_1"/>
    <property type="match status" value="1"/>
</dbReference>
<dbReference type="InterPro" id="IPR044846">
    <property type="entry name" value="GH10"/>
</dbReference>
<dbReference type="PRINTS" id="PR00134">
    <property type="entry name" value="GLHYDRLASE10"/>
</dbReference>
<evidence type="ECO:0000256" key="3">
    <source>
        <dbReference type="ARBA" id="ARBA00023295"/>
    </source>
</evidence>
<evidence type="ECO:0000256" key="4">
    <source>
        <dbReference type="ARBA" id="ARBA00023326"/>
    </source>
</evidence>
<name>A0A418LXC7_9BACT</name>
<evidence type="ECO:0000313" key="8">
    <source>
        <dbReference type="EMBL" id="RIV17866.1"/>
    </source>
</evidence>
<feature type="active site" description="Nucleophile" evidence="5">
    <location>
        <position position="266"/>
    </location>
</feature>
<keyword evidence="3 6" id="KW-0326">Glycosidase</keyword>
<comment type="caution">
    <text evidence="8">The sequence shown here is derived from an EMBL/GenBank/DDBJ whole genome shotgun (WGS) entry which is preliminary data.</text>
</comment>
<dbReference type="EMBL" id="QXED01000015">
    <property type="protein sequence ID" value="RIV17866.1"/>
    <property type="molecule type" value="Genomic_DNA"/>
</dbReference>
<evidence type="ECO:0000256" key="2">
    <source>
        <dbReference type="ARBA" id="ARBA00023277"/>
    </source>
</evidence>
<dbReference type="EC" id="3.2.1.8" evidence="6"/>
<comment type="catalytic activity">
    <reaction evidence="6">
        <text>Endohydrolysis of (1-&gt;4)-beta-D-xylosidic linkages in xylans.</text>
        <dbReference type="EC" id="3.2.1.8"/>
    </reaction>
</comment>
<dbReference type="RefSeq" id="WP_119671598.1">
    <property type="nucleotide sequence ID" value="NZ_QXED01000015.1"/>
</dbReference>
<dbReference type="PROSITE" id="PS51760">
    <property type="entry name" value="GH10_2"/>
    <property type="match status" value="1"/>
</dbReference>
<sequence>MNKSIGLTALLGGLLCFGATVDPDRHLALPTLKEAYRNFFPVGVAVAPRSLTGPEAELIRQQFNSLTPENAMKMGPIHPEENRYFWQDADAIVAFAQQNNFKVRGHTLCWHNQTPRWFFTDAQGNQVSREVLLSRLKQHINDVMGRYKGKIYAWDVVNEAVPDTGTGIYRRSKFYEIIGEDYIEKAFEYAHAADPGATLFYNDYNTENASKRERIFQLLKKLKNKGVPIQGVGLQGHWSIYEPTVGELETSIKQFASLGLQVQITELDVSVHPKEHERRAKKPTDTSELTPDMVVKQAAQYKMLFDTFRKHKGTLTGVTFWNISDKTTWLDNFPVAGRKDYPLLFDQNYQPKEAFKSVVTF</sequence>
<evidence type="ECO:0000256" key="6">
    <source>
        <dbReference type="RuleBase" id="RU361174"/>
    </source>
</evidence>